<dbReference type="OrthoDB" id="2757443at2759"/>
<sequence>MSKHKSAKLQEPDDSTFTFEEISAAIALIREQKSIASQLAAESEARVSTSQRQTPARSPITGRNTTARSSATTWHRDTFDAAMQTVSNPAPVIAHSSTAPTPNTFTATAQAPVMPAATAPTPVASAAIVPVALMAATPAPDLAATAPAPVTPVATAATPTGSGAIVPTGTAVPTGAGDHGAGGVSVAGVPVVGPENGRWYIVTKGRKVGVFYEWSNTGPHVSGVSGAICARYYSRTQAIAAYESALAQGLVHLVV</sequence>
<feature type="domain" description="Ribonuclease H1 N-terminal" evidence="2">
    <location>
        <begin position="199"/>
        <end position="240"/>
    </location>
</feature>
<dbReference type="SUPFAM" id="SSF55658">
    <property type="entry name" value="L9 N-domain-like"/>
    <property type="match status" value="1"/>
</dbReference>
<comment type="caution">
    <text evidence="3">The sequence shown here is derived from an EMBL/GenBank/DDBJ whole genome shotgun (WGS) entry which is preliminary data.</text>
</comment>
<proteinExistence type="predicted"/>
<dbReference type="EMBL" id="LUGG01000002">
    <property type="protein sequence ID" value="OBZ77740.1"/>
    <property type="molecule type" value="Genomic_DNA"/>
</dbReference>
<evidence type="ECO:0000313" key="4">
    <source>
        <dbReference type="Proteomes" id="UP000092993"/>
    </source>
</evidence>
<feature type="region of interest" description="Disordered" evidence="1">
    <location>
        <begin position="37"/>
        <end position="70"/>
    </location>
</feature>
<evidence type="ECO:0000256" key="1">
    <source>
        <dbReference type="SAM" id="MobiDB-lite"/>
    </source>
</evidence>
<name>A0A1C7MLJ8_GRIFR</name>
<evidence type="ECO:0000259" key="2">
    <source>
        <dbReference type="Pfam" id="PF01693"/>
    </source>
</evidence>
<dbReference type="AlphaFoldDB" id="A0A1C7MLJ8"/>
<reference evidence="3 4" key="1">
    <citation type="submission" date="2016-03" db="EMBL/GenBank/DDBJ databases">
        <title>Whole genome sequencing of Grifola frondosa 9006-11.</title>
        <authorList>
            <person name="Min B."/>
            <person name="Park H."/>
            <person name="Kim J.-G."/>
            <person name="Cho H."/>
            <person name="Oh Y.-L."/>
            <person name="Kong W.-S."/>
            <person name="Choi I.-G."/>
        </authorList>
    </citation>
    <scope>NUCLEOTIDE SEQUENCE [LARGE SCALE GENOMIC DNA]</scope>
    <source>
        <strain evidence="3 4">9006-11</strain>
    </source>
</reference>
<accession>A0A1C7MLJ8</accession>
<organism evidence="3 4">
    <name type="scientific">Grifola frondosa</name>
    <name type="common">Maitake</name>
    <name type="synonym">Polyporus frondosus</name>
    <dbReference type="NCBI Taxonomy" id="5627"/>
    <lineage>
        <taxon>Eukaryota</taxon>
        <taxon>Fungi</taxon>
        <taxon>Dikarya</taxon>
        <taxon>Basidiomycota</taxon>
        <taxon>Agaricomycotina</taxon>
        <taxon>Agaricomycetes</taxon>
        <taxon>Polyporales</taxon>
        <taxon>Grifolaceae</taxon>
        <taxon>Grifola</taxon>
    </lineage>
</organism>
<dbReference type="STRING" id="5627.A0A1C7MLJ8"/>
<dbReference type="Gene3D" id="3.40.970.10">
    <property type="entry name" value="Ribonuclease H1, N-terminal domain"/>
    <property type="match status" value="1"/>
</dbReference>
<dbReference type="InterPro" id="IPR011320">
    <property type="entry name" value="RNase_H1_N"/>
</dbReference>
<dbReference type="Proteomes" id="UP000092993">
    <property type="component" value="Unassembled WGS sequence"/>
</dbReference>
<keyword evidence="4" id="KW-1185">Reference proteome</keyword>
<dbReference type="Pfam" id="PF01693">
    <property type="entry name" value="Cauli_VI"/>
    <property type="match status" value="1"/>
</dbReference>
<feature type="compositionally biased region" description="Polar residues" evidence="1">
    <location>
        <begin position="46"/>
        <end position="70"/>
    </location>
</feature>
<evidence type="ECO:0000313" key="3">
    <source>
        <dbReference type="EMBL" id="OBZ77740.1"/>
    </source>
</evidence>
<gene>
    <name evidence="3" type="ORF">A0H81_02192</name>
</gene>
<protein>
    <recommendedName>
        <fullName evidence="2">Ribonuclease H1 N-terminal domain-containing protein</fullName>
    </recommendedName>
</protein>
<dbReference type="InterPro" id="IPR009027">
    <property type="entry name" value="Ribosomal_bL9/RNase_H1_N"/>
</dbReference>
<dbReference type="OMA" id="HWEIPAV"/>
<dbReference type="InterPro" id="IPR037056">
    <property type="entry name" value="RNase_H1_N_sf"/>
</dbReference>